<reference evidence="1 2" key="1">
    <citation type="submission" date="2021-06" db="EMBL/GenBank/DDBJ databases">
        <title>Caerostris extrusa draft genome.</title>
        <authorList>
            <person name="Kono N."/>
            <person name="Arakawa K."/>
        </authorList>
    </citation>
    <scope>NUCLEOTIDE SEQUENCE [LARGE SCALE GENOMIC DNA]</scope>
</reference>
<accession>A0AAV4N204</accession>
<evidence type="ECO:0000313" key="1">
    <source>
        <dbReference type="EMBL" id="GIX77414.1"/>
    </source>
</evidence>
<name>A0AAV4N204_CAEEX</name>
<dbReference type="AlphaFoldDB" id="A0AAV4N204"/>
<sequence length="77" mass="9205">MRRRKSDVDFQYIHSAAFHEQLTFEPPAIAAELWNSVSYVVRNRIFDEIGSTMRIGWWRIVREFLQGSNWGIVYGWL</sequence>
<dbReference type="EMBL" id="BPLR01002752">
    <property type="protein sequence ID" value="GIX77414.1"/>
    <property type="molecule type" value="Genomic_DNA"/>
</dbReference>
<keyword evidence="2" id="KW-1185">Reference proteome</keyword>
<comment type="caution">
    <text evidence="1">The sequence shown here is derived from an EMBL/GenBank/DDBJ whole genome shotgun (WGS) entry which is preliminary data.</text>
</comment>
<evidence type="ECO:0000313" key="2">
    <source>
        <dbReference type="Proteomes" id="UP001054945"/>
    </source>
</evidence>
<gene>
    <name evidence="1" type="ORF">CEXT_414981</name>
</gene>
<proteinExistence type="predicted"/>
<protein>
    <submittedName>
        <fullName evidence="1">Uncharacterized protein</fullName>
    </submittedName>
</protein>
<organism evidence="1 2">
    <name type="scientific">Caerostris extrusa</name>
    <name type="common">Bark spider</name>
    <name type="synonym">Caerostris bankana</name>
    <dbReference type="NCBI Taxonomy" id="172846"/>
    <lineage>
        <taxon>Eukaryota</taxon>
        <taxon>Metazoa</taxon>
        <taxon>Ecdysozoa</taxon>
        <taxon>Arthropoda</taxon>
        <taxon>Chelicerata</taxon>
        <taxon>Arachnida</taxon>
        <taxon>Araneae</taxon>
        <taxon>Araneomorphae</taxon>
        <taxon>Entelegynae</taxon>
        <taxon>Araneoidea</taxon>
        <taxon>Araneidae</taxon>
        <taxon>Caerostris</taxon>
    </lineage>
</organism>
<dbReference type="Proteomes" id="UP001054945">
    <property type="component" value="Unassembled WGS sequence"/>
</dbReference>